<dbReference type="Gene3D" id="3.30.70.860">
    <property type="match status" value="1"/>
</dbReference>
<accession>A0A4R1QXV6</accession>
<evidence type="ECO:0000256" key="2">
    <source>
        <dbReference type="ARBA" id="ARBA00093450"/>
    </source>
</evidence>
<dbReference type="EMBL" id="SLUN01000047">
    <property type="protein sequence ID" value="TCL57114.1"/>
    <property type="molecule type" value="Genomic_DNA"/>
</dbReference>
<dbReference type="GO" id="GO:0005829">
    <property type="term" value="C:cytosol"/>
    <property type="evidence" value="ECO:0007669"/>
    <property type="project" value="TreeGrafter"/>
</dbReference>
<keyword evidence="1 3" id="KW-0547">Nucleotide-binding</keyword>
<dbReference type="GO" id="GO:0000166">
    <property type="term" value="F:nucleotide binding"/>
    <property type="evidence" value="ECO:0007669"/>
    <property type="project" value="UniProtKB-UniRule"/>
</dbReference>
<dbReference type="AlphaFoldDB" id="A0A4R1QXV6"/>
<comment type="similarity">
    <text evidence="2 3">Belongs to the YajQ family.</text>
</comment>
<reference evidence="4 5" key="1">
    <citation type="submission" date="2019-03" db="EMBL/GenBank/DDBJ databases">
        <title>Genomic Encyclopedia of Type Strains, Phase IV (KMG-IV): sequencing the most valuable type-strain genomes for metagenomic binning, comparative biology and taxonomic classification.</title>
        <authorList>
            <person name="Goeker M."/>
        </authorList>
    </citation>
    <scope>NUCLEOTIDE SEQUENCE [LARGE SCALE GENOMIC DNA]</scope>
    <source>
        <strain evidence="4 5">LX-B</strain>
    </source>
</reference>
<dbReference type="InterPro" id="IPR035571">
    <property type="entry name" value="UPF0234-like_C"/>
</dbReference>
<dbReference type="InterPro" id="IPR036183">
    <property type="entry name" value="YajQ-like_sf"/>
</dbReference>
<dbReference type="NCBIfam" id="NF003819">
    <property type="entry name" value="PRK05412.1"/>
    <property type="match status" value="1"/>
</dbReference>
<dbReference type="Gene3D" id="3.30.70.990">
    <property type="entry name" value="YajQ-like, domain 2"/>
    <property type="match status" value="1"/>
</dbReference>
<dbReference type="HAMAP" id="MF_00632">
    <property type="entry name" value="UPF0234"/>
    <property type="match status" value="1"/>
</dbReference>
<dbReference type="InterPro" id="IPR007551">
    <property type="entry name" value="YajQ/Smlt4090-like"/>
</dbReference>
<dbReference type="Proteomes" id="UP000295008">
    <property type="component" value="Unassembled WGS sequence"/>
</dbReference>
<protein>
    <recommendedName>
        <fullName evidence="3">Nucleotide-binding protein EDC14_104717</fullName>
    </recommendedName>
</protein>
<proteinExistence type="inferred from homology"/>
<dbReference type="InterPro" id="IPR035570">
    <property type="entry name" value="UPF0234_N"/>
</dbReference>
<sequence length="163" mass="18581">MATESSFDIVSKVNMQEVDNAVNQTLKEISQRYDFKGSHSEIVVDADNMKITAEDDYKLKSVIEILKTKLINRKVPVRNLDYSKIEEASGGSKRQNIKIKQGIESEAAKKIVKDIKGLNLKVQAQIMSDQVRVTGKNKDDLQKVIGFLREKDYGLELQFINYR</sequence>
<dbReference type="Pfam" id="PF04461">
    <property type="entry name" value="YajQ"/>
    <property type="match status" value="1"/>
</dbReference>
<dbReference type="PANTHER" id="PTHR30476:SF0">
    <property type="entry name" value="UPF0234 PROTEIN YAJQ"/>
    <property type="match status" value="1"/>
</dbReference>
<dbReference type="CDD" id="cd11740">
    <property type="entry name" value="YajQ_like"/>
    <property type="match status" value="1"/>
</dbReference>
<dbReference type="PANTHER" id="PTHR30476">
    <property type="entry name" value="UPF0234 PROTEIN YAJQ"/>
    <property type="match status" value="1"/>
</dbReference>
<organism evidence="4 5">
    <name type="scientific">Hydrogenispora ethanolica</name>
    <dbReference type="NCBI Taxonomy" id="1082276"/>
    <lineage>
        <taxon>Bacteria</taxon>
        <taxon>Bacillati</taxon>
        <taxon>Bacillota</taxon>
        <taxon>Hydrogenispora</taxon>
    </lineage>
</organism>
<dbReference type="OrthoDB" id="9801447at2"/>
<gene>
    <name evidence="4" type="ORF">EDC14_104717</name>
</gene>
<comment type="caution">
    <text evidence="4">The sequence shown here is derived from an EMBL/GenBank/DDBJ whole genome shotgun (WGS) entry which is preliminary data.</text>
</comment>
<name>A0A4R1QXV6_HYDET</name>
<dbReference type="SUPFAM" id="SSF89963">
    <property type="entry name" value="YajQ-like"/>
    <property type="match status" value="2"/>
</dbReference>
<evidence type="ECO:0000313" key="4">
    <source>
        <dbReference type="EMBL" id="TCL57114.1"/>
    </source>
</evidence>
<evidence type="ECO:0000313" key="5">
    <source>
        <dbReference type="Proteomes" id="UP000295008"/>
    </source>
</evidence>
<evidence type="ECO:0000256" key="1">
    <source>
        <dbReference type="ARBA" id="ARBA00022741"/>
    </source>
</evidence>
<keyword evidence="5" id="KW-1185">Reference proteome</keyword>
<comment type="function">
    <text evidence="3">Nucleotide-binding protein.</text>
</comment>
<evidence type="ECO:0000256" key="3">
    <source>
        <dbReference type="HAMAP-Rule" id="MF_00632"/>
    </source>
</evidence>
<dbReference type="RefSeq" id="WP_132017178.1">
    <property type="nucleotide sequence ID" value="NZ_SLUN01000047.1"/>
</dbReference>